<dbReference type="GO" id="GO:0045039">
    <property type="term" value="P:protein insertion into mitochondrial inner membrane"/>
    <property type="evidence" value="ECO:0007669"/>
    <property type="project" value="TreeGrafter"/>
</dbReference>
<dbReference type="GO" id="GO:0042721">
    <property type="term" value="C:TIM22 mitochondrial import inner membrane insertion complex"/>
    <property type="evidence" value="ECO:0007669"/>
    <property type="project" value="InterPro"/>
</dbReference>
<evidence type="ECO:0000313" key="2">
    <source>
        <dbReference type="Proteomes" id="UP001367676"/>
    </source>
</evidence>
<dbReference type="PANTHER" id="PTHR21435:SF1">
    <property type="entry name" value="MITOCHONDRIAL IMPORT INNER MEMBRANE TRANSLOCASE SUBUNIT TIM29"/>
    <property type="match status" value="1"/>
</dbReference>
<dbReference type="EMBL" id="JBBCAQ010000034">
    <property type="protein sequence ID" value="KAK7579738.1"/>
    <property type="molecule type" value="Genomic_DNA"/>
</dbReference>
<name>A0AAN9TD74_9HEMI</name>
<keyword evidence="2" id="KW-1185">Reference proteome</keyword>
<proteinExistence type="predicted"/>
<sequence>MIFRLSKLNSCRRTTKFYCSTTSTNSVQVPKKSLQQRLKEHLKALVNDYKEVFVDCGRYVKEHPLKSGLWFSIGAAFLTCQSLNPSENTFRARVIEKSNELIFIGKSARNPEAEEHLQNIESYYNENQILRLSFGLFSVILRNFKSSRCDSFKENCSYIQPSYAEIVRNHIIDFGFLNKWWIFDRKMLDFDINPNEWKENNKQ</sequence>
<dbReference type="Pfam" id="PF10171">
    <property type="entry name" value="Tim29"/>
    <property type="match status" value="1"/>
</dbReference>
<dbReference type="InterPro" id="IPR019322">
    <property type="entry name" value="TIMM29"/>
</dbReference>
<accession>A0AAN9TD74</accession>
<comment type="caution">
    <text evidence="1">The sequence shown here is derived from an EMBL/GenBank/DDBJ whole genome shotgun (WGS) entry which is preliminary data.</text>
</comment>
<gene>
    <name evidence="1" type="ORF">V9T40_000367</name>
</gene>
<evidence type="ECO:0000313" key="1">
    <source>
        <dbReference type="EMBL" id="KAK7579738.1"/>
    </source>
</evidence>
<dbReference type="PANTHER" id="PTHR21435">
    <property type="entry name" value="MITOCHONDRIAL IMPORT INNER MEMBRANE TRANSLOCASE SUBUNIT TIM29"/>
    <property type="match status" value="1"/>
</dbReference>
<protein>
    <submittedName>
        <fullName evidence="1">Uncharacterized protein</fullName>
    </submittedName>
</protein>
<reference evidence="1 2" key="1">
    <citation type="submission" date="2024-03" db="EMBL/GenBank/DDBJ databases">
        <title>Adaptation during the transition from Ophiocordyceps entomopathogen to insect associate is accompanied by gene loss and intensified selection.</title>
        <authorList>
            <person name="Ward C.M."/>
            <person name="Onetto C.A."/>
            <person name="Borneman A.R."/>
        </authorList>
    </citation>
    <scope>NUCLEOTIDE SEQUENCE [LARGE SCALE GENOMIC DNA]</scope>
    <source>
        <strain evidence="1">AWRI1</strain>
        <tissue evidence="1">Single Adult Female</tissue>
    </source>
</reference>
<organism evidence="1 2">
    <name type="scientific">Parthenolecanium corni</name>
    <dbReference type="NCBI Taxonomy" id="536013"/>
    <lineage>
        <taxon>Eukaryota</taxon>
        <taxon>Metazoa</taxon>
        <taxon>Ecdysozoa</taxon>
        <taxon>Arthropoda</taxon>
        <taxon>Hexapoda</taxon>
        <taxon>Insecta</taxon>
        <taxon>Pterygota</taxon>
        <taxon>Neoptera</taxon>
        <taxon>Paraneoptera</taxon>
        <taxon>Hemiptera</taxon>
        <taxon>Sternorrhyncha</taxon>
        <taxon>Coccoidea</taxon>
        <taxon>Coccidae</taxon>
        <taxon>Parthenolecanium</taxon>
    </lineage>
</organism>
<dbReference type="AlphaFoldDB" id="A0AAN9TD74"/>
<dbReference type="Proteomes" id="UP001367676">
    <property type="component" value="Unassembled WGS sequence"/>
</dbReference>